<sequence>DLPPDHPNAKTHREVMCLSCPNGEKTWLRKIGDFNTSNLWRHVESHHPDKDLRRQDILEEFMNQSNSLPEFSQATFRKFLAQWVISDSQPFMTLENIHFRRLVKLCIAHIINIGVQDILKNLKAGEAQTENDILDNLNKSLNTGEIIPKLRKLIVNIRSSPQRRERFAPLDAITSLNKELKIFELNDNEWNKIKEIVMILKIFARTTKLVSSAKYPLLASTIPIYNYLINELEMHYNSSNNSSEVIIAMNAGLKKLKEYYERTNYSAIYSVAMVLDPRLKLNYYKEKNWDANFINGIKETVVNLYENNYMPIVHETDSDQE</sequence>
<keyword evidence="6" id="KW-0539">Nucleus</keyword>
<dbReference type="GO" id="GO:0003677">
    <property type="term" value="F:DNA binding"/>
    <property type="evidence" value="ECO:0007669"/>
    <property type="project" value="UniProtKB-KW"/>
</dbReference>
<comment type="caution">
    <text evidence="8">The sequence shown here is derived from an EMBL/GenBank/DDBJ whole genome shotgun (WGS) entry which is preliminary data.</text>
</comment>
<gene>
    <name evidence="8" type="ORF">RFULGI_LOCUS12510</name>
</gene>
<protein>
    <submittedName>
        <fullName evidence="8">776_t:CDS:1</fullName>
    </submittedName>
</protein>
<evidence type="ECO:0000313" key="9">
    <source>
        <dbReference type="Proteomes" id="UP000789396"/>
    </source>
</evidence>
<comment type="subcellular location">
    <subcellularLocation>
        <location evidence="1">Nucleus</location>
    </subcellularLocation>
</comment>
<keyword evidence="9" id="KW-1185">Reference proteome</keyword>
<dbReference type="GO" id="GO:0008270">
    <property type="term" value="F:zinc ion binding"/>
    <property type="evidence" value="ECO:0007669"/>
    <property type="project" value="UniProtKB-KW"/>
</dbReference>
<evidence type="ECO:0000256" key="5">
    <source>
        <dbReference type="ARBA" id="ARBA00023125"/>
    </source>
</evidence>
<dbReference type="AlphaFoldDB" id="A0A9N9IJ76"/>
<evidence type="ECO:0000259" key="7">
    <source>
        <dbReference type="Pfam" id="PF14372"/>
    </source>
</evidence>
<evidence type="ECO:0000313" key="8">
    <source>
        <dbReference type="EMBL" id="CAG8736353.1"/>
    </source>
</evidence>
<evidence type="ECO:0000256" key="3">
    <source>
        <dbReference type="ARBA" id="ARBA00022771"/>
    </source>
</evidence>
<keyword evidence="3" id="KW-0863">Zinc-finger</keyword>
<accession>A0A9N9IJ76</accession>
<feature type="domain" description="hAT-like transposase RNase-H fold" evidence="7">
    <location>
        <begin position="239"/>
        <end position="291"/>
    </location>
</feature>
<dbReference type="EMBL" id="CAJVPZ010030258">
    <property type="protein sequence ID" value="CAG8736353.1"/>
    <property type="molecule type" value="Genomic_DNA"/>
</dbReference>
<feature type="non-terminal residue" evidence="8">
    <location>
        <position position="1"/>
    </location>
</feature>
<dbReference type="Proteomes" id="UP000789396">
    <property type="component" value="Unassembled WGS sequence"/>
</dbReference>
<keyword evidence="5" id="KW-0238">DNA-binding</keyword>
<keyword evidence="2" id="KW-0479">Metal-binding</keyword>
<dbReference type="Pfam" id="PF14372">
    <property type="entry name" value="hAT-like_RNase-H"/>
    <property type="match status" value="1"/>
</dbReference>
<dbReference type="InterPro" id="IPR012337">
    <property type="entry name" value="RNaseH-like_sf"/>
</dbReference>
<feature type="non-terminal residue" evidence="8">
    <location>
        <position position="321"/>
    </location>
</feature>
<evidence type="ECO:0000256" key="4">
    <source>
        <dbReference type="ARBA" id="ARBA00022833"/>
    </source>
</evidence>
<dbReference type="InterPro" id="IPR025525">
    <property type="entry name" value="hAT-like_transposase_RNase-H"/>
</dbReference>
<reference evidence="8" key="1">
    <citation type="submission" date="2021-06" db="EMBL/GenBank/DDBJ databases">
        <authorList>
            <person name="Kallberg Y."/>
            <person name="Tangrot J."/>
            <person name="Rosling A."/>
        </authorList>
    </citation>
    <scope>NUCLEOTIDE SEQUENCE</scope>
    <source>
        <strain evidence="8">IN212</strain>
    </source>
</reference>
<evidence type="ECO:0000256" key="6">
    <source>
        <dbReference type="ARBA" id="ARBA00023242"/>
    </source>
</evidence>
<name>A0A9N9IJ76_9GLOM</name>
<keyword evidence="4" id="KW-0862">Zinc</keyword>
<evidence type="ECO:0000256" key="1">
    <source>
        <dbReference type="ARBA" id="ARBA00004123"/>
    </source>
</evidence>
<dbReference type="InterPro" id="IPR052035">
    <property type="entry name" value="ZnF_BED_domain_contain"/>
</dbReference>
<dbReference type="PANTHER" id="PTHR46481:SF10">
    <property type="entry name" value="ZINC FINGER BED DOMAIN-CONTAINING PROTEIN 39"/>
    <property type="match status" value="1"/>
</dbReference>
<proteinExistence type="predicted"/>
<dbReference type="OrthoDB" id="2432695at2759"/>
<organism evidence="8 9">
    <name type="scientific">Racocetra fulgida</name>
    <dbReference type="NCBI Taxonomy" id="60492"/>
    <lineage>
        <taxon>Eukaryota</taxon>
        <taxon>Fungi</taxon>
        <taxon>Fungi incertae sedis</taxon>
        <taxon>Mucoromycota</taxon>
        <taxon>Glomeromycotina</taxon>
        <taxon>Glomeromycetes</taxon>
        <taxon>Diversisporales</taxon>
        <taxon>Gigasporaceae</taxon>
        <taxon>Racocetra</taxon>
    </lineage>
</organism>
<dbReference type="GO" id="GO:0005634">
    <property type="term" value="C:nucleus"/>
    <property type="evidence" value="ECO:0007669"/>
    <property type="project" value="UniProtKB-SubCell"/>
</dbReference>
<dbReference type="SUPFAM" id="SSF53098">
    <property type="entry name" value="Ribonuclease H-like"/>
    <property type="match status" value="1"/>
</dbReference>
<evidence type="ECO:0000256" key="2">
    <source>
        <dbReference type="ARBA" id="ARBA00022723"/>
    </source>
</evidence>
<dbReference type="PANTHER" id="PTHR46481">
    <property type="entry name" value="ZINC FINGER BED DOMAIN-CONTAINING PROTEIN 4"/>
    <property type="match status" value="1"/>
</dbReference>